<dbReference type="Pfam" id="PF00903">
    <property type="entry name" value="Glyoxalase"/>
    <property type="match status" value="1"/>
</dbReference>
<dbReference type="CDD" id="cd06587">
    <property type="entry name" value="VOC"/>
    <property type="match status" value="1"/>
</dbReference>
<protein>
    <submittedName>
        <fullName evidence="2">VOC family protein</fullName>
    </submittedName>
</protein>
<dbReference type="SUPFAM" id="SSF54593">
    <property type="entry name" value="Glyoxalase/Bleomycin resistance protein/Dihydroxybiphenyl dioxygenase"/>
    <property type="match status" value="1"/>
</dbReference>
<dbReference type="Proteomes" id="UP000234950">
    <property type="component" value="Unassembled WGS sequence"/>
</dbReference>
<dbReference type="AlphaFoldDB" id="A0A2N5H7E7"/>
<evidence type="ECO:0000313" key="2">
    <source>
        <dbReference type="EMBL" id="PLS01420.1"/>
    </source>
</evidence>
<dbReference type="EMBL" id="PGVE01000097">
    <property type="protein sequence ID" value="PLS01420.1"/>
    <property type="molecule type" value="Genomic_DNA"/>
</dbReference>
<dbReference type="RefSeq" id="WP_101651693.1">
    <property type="nucleotide sequence ID" value="NZ_PGVE01000097.1"/>
</dbReference>
<accession>A0A2N5H7E7</accession>
<sequence length="150" mass="17567">MKLAKLYETHVNTRNLEKAIEFYQSLDLELAYVVKERRVAFFWLGDNTVKEQMLGVWEVPEEKFTTSHFAFGVSLETLMEVPSYLEKRGIKLRPSFGEETTDPEVHTWMPAASYYFRDPDGNSLEYIALLEGSPRPELGRIRLSDWNKRK</sequence>
<gene>
    <name evidence="2" type="ORF">CVD27_25355</name>
</gene>
<feature type="domain" description="VOC" evidence="1">
    <location>
        <begin position="5"/>
        <end position="129"/>
    </location>
</feature>
<proteinExistence type="predicted"/>
<name>A0A2N5H7E7_9BACI</name>
<dbReference type="InterPro" id="IPR029068">
    <property type="entry name" value="Glyas_Bleomycin-R_OHBP_Dase"/>
</dbReference>
<dbReference type="PROSITE" id="PS51819">
    <property type="entry name" value="VOC"/>
    <property type="match status" value="1"/>
</dbReference>
<evidence type="ECO:0000259" key="1">
    <source>
        <dbReference type="PROSITE" id="PS51819"/>
    </source>
</evidence>
<dbReference type="InterPro" id="IPR037523">
    <property type="entry name" value="VOC_core"/>
</dbReference>
<dbReference type="InterPro" id="IPR004360">
    <property type="entry name" value="Glyas_Fos-R_dOase_dom"/>
</dbReference>
<reference evidence="2 3" key="1">
    <citation type="submission" date="2017-11" db="EMBL/GenBank/DDBJ databases">
        <title>Comparitive Functional Genomics of Dry Heat Resistant strains isolated from the Viking Spacecraft.</title>
        <authorList>
            <person name="Seuylemezian A."/>
            <person name="Cooper K."/>
            <person name="Vaishampayan P."/>
        </authorList>
    </citation>
    <scope>NUCLEOTIDE SEQUENCE [LARGE SCALE GENOMIC DNA]</scope>
    <source>
        <strain evidence="2 3">V32-6</strain>
    </source>
</reference>
<dbReference type="Gene3D" id="3.10.180.10">
    <property type="entry name" value="2,3-Dihydroxybiphenyl 1,2-Dioxygenase, domain 1"/>
    <property type="match status" value="1"/>
</dbReference>
<comment type="caution">
    <text evidence="2">The sequence shown here is derived from an EMBL/GenBank/DDBJ whole genome shotgun (WGS) entry which is preliminary data.</text>
</comment>
<evidence type="ECO:0000313" key="3">
    <source>
        <dbReference type="Proteomes" id="UP000234950"/>
    </source>
</evidence>
<dbReference type="OrthoDB" id="375220at2"/>
<keyword evidence="3" id="KW-1185">Reference proteome</keyword>
<organism evidence="2 3">
    <name type="scientific">Neobacillus cucumis</name>
    <dbReference type="NCBI Taxonomy" id="1740721"/>
    <lineage>
        <taxon>Bacteria</taxon>
        <taxon>Bacillati</taxon>
        <taxon>Bacillota</taxon>
        <taxon>Bacilli</taxon>
        <taxon>Bacillales</taxon>
        <taxon>Bacillaceae</taxon>
        <taxon>Neobacillus</taxon>
    </lineage>
</organism>